<comment type="cofactor">
    <cofactor evidence="14">
        <name>Fe(2+)</name>
        <dbReference type="ChEBI" id="CHEBI:29033"/>
    </cofactor>
    <text evidence="14">Binds 1 Fe(2+) ion per subunit.</text>
</comment>
<reference evidence="17 18" key="1">
    <citation type="submission" date="2023-12" db="EMBL/GenBank/DDBJ databases">
        <title>A high-quality genome assembly for Dillenia turbinata (Dilleniales).</title>
        <authorList>
            <person name="Chanderbali A."/>
        </authorList>
    </citation>
    <scope>NUCLEOTIDE SEQUENCE [LARGE SCALE GENOMIC DNA]</scope>
    <source>
        <strain evidence="17">LSX21</strain>
        <tissue evidence="17">Leaf</tissue>
    </source>
</reference>
<protein>
    <recommendedName>
        <fullName evidence="13">DNA N(6)-methyladenine demethylase</fullName>
        <ecNumber evidence="13">1.14.11.51</ecNumber>
    </recommendedName>
</protein>
<feature type="binding site" evidence="14">
    <location>
        <position position="442"/>
    </location>
    <ligand>
        <name>Fe cation</name>
        <dbReference type="ChEBI" id="CHEBI:24875"/>
        <note>catalytic</note>
    </ligand>
</feature>
<evidence type="ECO:0000256" key="5">
    <source>
        <dbReference type="ARBA" id="ARBA00022723"/>
    </source>
</evidence>
<evidence type="ECO:0000256" key="4">
    <source>
        <dbReference type="ARBA" id="ARBA00022490"/>
    </source>
</evidence>
<comment type="caution">
    <text evidence="17">The sequence shown here is derived from an EMBL/GenBank/DDBJ whole genome shotgun (WGS) entry which is preliminary data.</text>
</comment>
<evidence type="ECO:0000259" key="16">
    <source>
        <dbReference type="PROSITE" id="PS51471"/>
    </source>
</evidence>
<dbReference type="GO" id="GO:0005634">
    <property type="term" value="C:nucleus"/>
    <property type="evidence" value="ECO:0007669"/>
    <property type="project" value="UniProtKB-SubCell"/>
</dbReference>
<keyword evidence="5 14" id="KW-0479">Metal-binding</keyword>
<evidence type="ECO:0000256" key="11">
    <source>
        <dbReference type="ARBA" id="ARBA00023242"/>
    </source>
</evidence>
<evidence type="ECO:0000256" key="12">
    <source>
        <dbReference type="ARBA" id="ARBA00052047"/>
    </source>
</evidence>
<dbReference type="PANTHER" id="PTHR16557">
    <property type="entry name" value="ALKYLATED DNA REPAIR PROTEIN ALKB-RELATED"/>
    <property type="match status" value="1"/>
</dbReference>
<accession>A0AAN8UAJ6</accession>
<evidence type="ECO:0000256" key="3">
    <source>
        <dbReference type="ARBA" id="ARBA00007879"/>
    </source>
</evidence>
<sequence>MDRGRIRDAGGYFRGRSSIPARSTSRRHHPVGADGSVNGSNSSTRDNVYNNRKQTWRLVSGGSLSNSVHAENTPVSTPSQQALPSSDGKITLYGSKPQDNSEKSVASSSEQCEGFPTSLPAHNEEFPSLSSSVHSTSRNRWDDTRTYDGQTLGGGEEDRSPLNLNQSFMQNIDRNDVSPATSSILSRPSHSKGPESATGTESIEHSEQSSKADSFDICPVKPGIPILKASLFAKNREKRNEAKRSKEGLQGNVLRPGMVLFKKYISVGDQVKIVKICRDLGLGPGGFYQPGYRDGAKLNLRMMCLGKNWDPEKSQYEEIRSVDNAKPPVIPELFFQLVEGAIQDSLVLLAEKFKKKGDSFPSMSPDICIVNFYTTSGRLGLHQDKDESEESLRRGLPVVSFSIGDSAKFLYGDDREIDKAGEVVLESGDVLLFGGKSRNIFHGVTAIIPDTAPKALQSETNLRSGRLNLTFRQF</sequence>
<feature type="region of interest" description="Disordered" evidence="15">
    <location>
        <begin position="177"/>
        <end position="214"/>
    </location>
</feature>
<feature type="binding site" evidence="14">
    <location>
        <position position="384"/>
    </location>
    <ligand>
        <name>Fe cation</name>
        <dbReference type="ChEBI" id="CHEBI:24875"/>
        <note>catalytic</note>
    </ligand>
</feature>
<dbReference type="GO" id="GO:0035513">
    <property type="term" value="P:oxidative RNA demethylation"/>
    <property type="evidence" value="ECO:0007669"/>
    <property type="project" value="TreeGrafter"/>
</dbReference>
<evidence type="ECO:0000256" key="14">
    <source>
        <dbReference type="PIRSR" id="PIRSR604574-2"/>
    </source>
</evidence>
<feature type="compositionally biased region" description="Polar residues" evidence="15">
    <location>
        <begin position="37"/>
        <end position="53"/>
    </location>
</feature>
<keyword evidence="6" id="KW-0227">DNA damage</keyword>
<dbReference type="EMBL" id="JBAMMX010000028">
    <property type="protein sequence ID" value="KAK6911825.1"/>
    <property type="molecule type" value="Genomic_DNA"/>
</dbReference>
<dbReference type="SUPFAM" id="SSF51197">
    <property type="entry name" value="Clavaminate synthase-like"/>
    <property type="match status" value="1"/>
</dbReference>
<feature type="compositionally biased region" description="Basic and acidic residues" evidence="15">
    <location>
        <begin position="202"/>
        <end position="214"/>
    </location>
</feature>
<feature type="region of interest" description="Disordered" evidence="15">
    <location>
        <begin position="1"/>
        <end position="162"/>
    </location>
</feature>
<keyword evidence="11" id="KW-0539">Nucleus</keyword>
<name>A0AAN8UAJ6_9MAGN</name>
<dbReference type="PANTHER" id="PTHR16557:SF2">
    <property type="entry name" value="NUCLEIC ACID DIOXYGENASE ALKBH1"/>
    <property type="match status" value="1"/>
</dbReference>
<dbReference type="PROSITE" id="PS51471">
    <property type="entry name" value="FE2OG_OXY"/>
    <property type="match status" value="1"/>
</dbReference>
<dbReference type="AlphaFoldDB" id="A0AAN8UAJ6"/>
<gene>
    <name evidence="17" type="ORF">RJ641_023918</name>
</gene>
<dbReference type="InterPro" id="IPR005123">
    <property type="entry name" value="Oxoglu/Fe-dep_dioxygenase_dom"/>
</dbReference>
<evidence type="ECO:0000313" key="17">
    <source>
        <dbReference type="EMBL" id="KAK6911825.1"/>
    </source>
</evidence>
<dbReference type="GO" id="GO:0035516">
    <property type="term" value="F:broad specificity oxidative DNA demethylase activity"/>
    <property type="evidence" value="ECO:0007669"/>
    <property type="project" value="TreeGrafter"/>
</dbReference>
<comment type="similarity">
    <text evidence="3">Belongs to the alkB family.</text>
</comment>
<evidence type="ECO:0000256" key="6">
    <source>
        <dbReference type="ARBA" id="ARBA00022763"/>
    </source>
</evidence>
<keyword evidence="10" id="KW-0234">DNA repair</keyword>
<evidence type="ECO:0000313" key="18">
    <source>
        <dbReference type="Proteomes" id="UP001370490"/>
    </source>
</evidence>
<feature type="binding site" evidence="14">
    <location>
        <position position="382"/>
    </location>
    <ligand>
        <name>Fe cation</name>
        <dbReference type="ChEBI" id="CHEBI:24875"/>
        <note>catalytic</note>
    </ligand>
</feature>
<comment type="subcellular location">
    <subcellularLocation>
        <location evidence="2">Cytoplasm</location>
    </subcellularLocation>
    <subcellularLocation>
        <location evidence="1">Nucleus</location>
    </subcellularLocation>
</comment>
<keyword evidence="9 14" id="KW-0408">Iron</keyword>
<dbReference type="GO" id="GO:0008198">
    <property type="term" value="F:ferrous iron binding"/>
    <property type="evidence" value="ECO:0007669"/>
    <property type="project" value="TreeGrafter"/>
</dbReference>
<dbReference type="GO" id="GO:0035515">
    <property type="term" value="F:oxidative RNA demethylase activity"/>
    <property type="evidence" value="ECO:0007669"/>
    <property type="project" value="TreeGrafter"/>
</dbReference>
<keyword evidence="18" id="KW-1185">Reference proteome</keyword>
<dbReference type="GO" id="GO:0005737">
    <property type="term" value="C:cytoplasm"/>
    <property type="evidence" value="ECO:0007669"/>
    <property type="project" value="UniProtKB-SubCell"/>
</dbReference>
<keyword evidence="4" id="KW-0963">Cytoplasm</keyword>
<dbReference type="EC" id="1.14.11.51" evidence="13"/>
<evidence type="ECO:0000256" key="2">
    <source>
        <dbReference type="ARBA" id="ARBA00004496"/>
    </source>
</evidence>
<keyword evidence="7 17" id="KW-0223">Dioxygenase</keyword>
<proteinExistence type="inferred from homology"/>
<dbReference type="InterPro" id="IPR037151">
    <property type="entry name" value="AlkB-like_sf"/>
</dbReference>
<dbReference type="FunFam" id="2.60.120.590:FF:000013">
    <property type="entry name" value="2-oxoglutarate-dependent dioxygenase family protein"/>
    <property type="match status" value="1"/>
</dbReference>
<evidence type="ECO:0000256" key="13">
    <source>
        <dbReference type="ARBA" id="ARBA00066586"/>
    </source>
</evidence>
<feature type="compositionally biased region" description="Polar residues" evidence="15">
    <location>
        <begin position="177"/>
        <end position="188"/>
    </location>
</feature>
<dbReference type="Proteomes" id="UP001370490">
    <property type="component" value="Unassembled WGS sequence"/>
</dbReference>
<dbReference type="Gene3D" id="2.60.120.590">
    <property type="entry name" value="Alpha-ketoglutarate-dependent dioxygenase AlkB-like"/>
    <property type="match status" value="1"/>
</dbReference>
<evidence type="ECO:0000256" key="7">
    <source>
        <dbReference type="ARBA" id="ARBA00022964"/>
    </source>
</evidence>
<keyword evidence="8" id="KW-0560">Oxidoreductase</keyword>
<feature type="compositionally biased region" description="Polar residues" evidence="15">
    <location>
        <begin position="128"/>
        <end position="138"/>
    </location>
</feature>
<evidence type="ECO:0000256" key="9">
    <source>
        <dbReference type="ARBA" id="ARBA00023004"/>
    </source>
</evidence>
<dbReference type="Pfam" id="PF13532">
    <property type="entry name" value="2OG-FeII_Oxy_2"/>
    <property type="match status" value="1"/>
</dbReference>
<organism evidence="17 18">
    <name type="scientific">Dillenia turbinata</name>
    <dbReference type="NCBI Taxonomy" id="194707"/>
    <lineage>
        <taxon>Eukaryota</taxon>
        <taxon>Viridiplantae</taxon>
        <taxon>Streptophyta</taxon>
        <taxon>Embryophyta</taxon>
        <taxon>Tracheophyta</taxon>
        <taxon>Spermatophyta</taxon>
        <taxon>Magnoliopsida</taxon>
        <taxon>eudicotyledons</taxon>
        <taxon>Gunneridae</taxon>
        <taxon>Pentapetalae</taxon>
        <taxon>Dilleniales</taxon>
        <taxon>Dilleniaceae</taxon>
        <taxon>Dillenia</taxon>
    </lineage>
</organism>
<dbReference type="GO" id="GO:0141131">
    <property type="term" value="F:DNA N6-methyladenine demethylase activity"/>
    <property type="evidence" value="ECO:0007669"/>
    <property type="project" value="UniProtKB-EC"/>
</dbReference>
<dbReference type="InterPro" id="IPR004574">
    <property type="entry name" value="Alkb"/>
</dbReference>
<dbReference type="GO" id="GO:0006281">
    <property type="term" value="P:DNA repair"/>
    <property type="evidence" value="ECO:0007669"/>
    <property type="project" value="UniProtKB-KW"/>
</dbReference>
<feature type="domain" description="Fe2OG dioxygenase" evidence="16">
    <location>
        <begin position="364"/>
        <end position="474"/>
    </location>
</feature>
<dbReference type="InterPro" id="IPR027450">
    <property type="entry name" value="AlkB-like"/>
</dbReference>
<evidence type="ECO:0000256" key="15">
    <source>
        <dbReference type="SAM" id="MobiDB-lite"/>
    </source>
</evidence>
<evidence type="ECO:0000256" key="8">
    <source>
        <dbReference type="ARBA" id="ARBA00023002"/>
    </source>
</evidence>
<evidence type="ECO:0000256" key="1">
    <source>
        <dbReference type="ARBA" id="ARBA00004123"/>
    </source>
</evidence>
<feature type="compositionally biased region" description="Polar residues" evidence="15">
    <location>
        <begin position="62"/>
        <end position="84"/>
    </location>
</feature>
<comment type="catalytic activity">
    <reaction evidence="12">
        <text>an N(6)-methyl-2'-deoxyadenosine in DNA + 2-oxoglutarate + O2 = a 2'-deoxyadenosine in DNA + formaldehyde + succinate + CO2</text>
        <dbReference type="Rhea" id="RHEA:49524"/>
        <dbReference type="Rhea" id="RHEA-COMP:12418"/>
        <dbReference type="Rhea" id="RHEA-COMP:12419"/>
        <dbReference type="ChEBI" id="CHEBI:15379"/>
        <dbReference type="ChEBI" id="CHEBI:16526"/>
        <dbReference type="ChEBI" id="CHEBI:16810"/>
        <dbReference type="ChEBI" id="CHEBI:16842"/>
        <dbReference type="ChEBI" id="CHEBI:30031"/>
        <dbReference type="ChEBI" id="CHEBI:90615"/>
        <dbReference type="ChEBI" id="CHEBI:90616"/>
        <dbReference type="EC" id="1.14.11.51"/>
    </reaction>
    <physiologicalReaction direction="left-to-right" evidence="12">
        <dbReference type="Rhea" id="RHEA:49525"/>
    </physiologicalReaction>
</comment>
<evidence type="ECO:0000256" key="10">
    <source>
        <dbReference type="ARBA" id="ARBA00023204"/>
    </source>
</evidence>